<dbReference type="InterPro" id="IPR023393">
    <property type="entry name" value="START-like_dom_sf"/>
</dbReference>
<dbReference type="SUPFAM" id="SSF55961">
    <property type="entry name" value="Bet v1-like"/>
    <property type="match status" value="1"/>
</dbReference>
<proteinExistence type="predicted"/>
<dbReference type="EMBL" id="CP068570">
    <property type="protein sequence ID" value="QQZ49034.1"/>
    <property type="molecule type" value="Genomic_DNA"/>
</dbReference>
<sequence>MIAASPEAVWAVLADFARYRQWNPLNLEAHGDAVLGPRSPWCSATWPRPSPGRRFRRP</sequence>
<evidence type="ECO:0000313" key="1">
    <source>
        <dbReference type="EMBL" id="QQZ49034.1"/>
    </source>
</evidence>
<reference evidence="1" key="1">
    <citation type="submission" date="2021-01" db="EMBL/GenBank/DDBJ databases">
        <title>Genome sequence of Phenylobacterium sp. 20VBR1 isolated from a valley glaceir, Ny-Alesund, Svalbard.</title>
        <authorList>
            <person name="Thomas F.A."/>
            <person name="Krishnan K.P."/>
            <person name="Sinha R.K."/>
        </authorList>
    </citation>
    <scope>NUCLEOTIDE SEQUENCE</scope>
    <source>
        <strain evidence="1">20VBR1</strain>
    </source>
</reference>
<dbReference type="Pfam" id="PF10604">
    <property type="entry name" value="Polyketide_cyc2"/>
    <property type="match status" value="1"/>
</dbReference>
<dbReference type="InterPro" id="IPR019587">
    <property type="entry name" value="Polyketide_cyclase/dehydratase"/>
</dbReference>
<organism evidence="1">
    <name type="scientific">Phenylobacterium glaciei</name>
    <dbReference type="NCBI Taxonomy" id="2803784"/>
    <lineage>
        <taxon>Bacteria</taxon>
        <taxon>Pseudomonadati</taxon>
        <taxon>Pseudomonadota</taxon>
        <taxon>Alphaproteobacteria</taxon>
        <taxon>Caulobacterales</taxon>
        <taxon>Caulobacteraceae</taxon>
        <taxon>Phenylobacterium</taxon>
    </lineage>
</organism>
<dbReference type="AlphaFoldDB" id="A0A974P260"/>
<protein>
    <submittedName>
        <fullName evidence="1">SRPBCC family protein</fullName>
    </submittedName>
</protein>
<gene>
    <name evidence="1" type="ORF">JKL49_17655</name>
</gene>
<name>A0A974P260_9CAUL</name>
<dbReference type="Gene3D" id="3.30.530.20">
    <property type="match status" value="1"/>
</dbReference>
<accession>A0A974P260</accession>